<name>A0A444J8Q3_9BACT</name>
<evidence type="ECO:0000313" key="3">
    <source>
        <dbReference type="Proteomes" id="UP000286862"/>
    </source>
</evidence>
<dbReference type="Proteomes" id="UP000286862">
    <property type="component" value="Unassembled WGS sequence"/>
</dbReference>
<dbReference type="EMBL" id="MTKQ01000002">
    <property type="protein sequence ID" value="RWX49420.1"/>
    <property type="molecule type" value="Genomic_DNA"/>
</dbReference>
<comment type="caution">
    <text evidence="2">The sequence shown here is derived from an EMBL/GenBank/DDBJ whole genome shotgun (WGS) entry which is preliminary data.</text>
</comment>
<keyword evidence="1" id="KW-0812">Transmembrane</keyword>
<sequence length="159" mass="18413">MKNISLDKHKLIVFMGSMNAFPMMYALQLKKNGYEVLYMVDAPQSDTLSRPENHYPSINYPYPDWIIEWKLPLQIILLLSPVFFAWILSFILKKKKIGCYVLNGFFISLSPYFSEATIVSLCHGSDLDVWANIDNLDELKKGVFQAKILKLIPSYIQKK</sequence>
<evidence type="ECO:0000256" key="1">
    <source>
        <dbReference type="SAM" id="Phobius"/>
    </source>
</evidence>
<reference evidence="2 3" key="1">
    <citation type="submission" date="2017-01" db="EMBL/GenBank/DDBJ databases">
        <title>The cable genome- insights into the physiology and evolution of filamentous bacteria capable of sulfide oxidation via long distance electron transfer.</title>
        <authorList>
            <person name="Schreiber L."/>
            <person name="Bjerg J.T."/>
            <person name="Boggild A."/>
            <person name="Van De Vossenberg J."/>
            <person name="Meysman F."/>
            <person name="Nielsen L.P."/>
            <person name="Schramm A."/>
            <person name="Kjeldsen K.U."/>
        </authorList>
    </citation>
    <scope>NUCLEOTIDE SEQUENCE [LARGE SCALE GENOMIC DNA]</scope>
    <source>
        <strain evidence="2">A2</strain>
    </source>
</reference>
<proteinExistence type="predicted"/>
<keyword evidence="1" id="KW-1133">Transmembrane helix</keyword>
<organism evidence="2 3">
    <name type="scientific">Candidatus Electrothrix marina</name>
    <dbReference type="NCBI Taxonomy" id="1859130"/>
    <lineage>
        <taxon>Bacteria</taxon>
        <taxon>Pseudomonadati</taxon>
        <taxon>Thermodesulfobacteriota</taxon>
        <taxon>Desulfobulbia</taxon>
        <taxon>Desulfobulbales</taxon>
        <taxon>Desulfobulbaceae</taxon>
        <taxon>Candidatus Electrothrix</taxon>
    </lineage>
</organism>
<feature type="transmembrane region" description="Helical" evidence="1">
    <location>
        <begin position="12"/>
        <end position="29"/>
    </location>
</feature>
<feature type="transmembrane region" description="Helical" evidence="1">
    <location>
        <begin position="71"/>
        <end position="92"/>
    </location>
</feature>
<protein>
    <submittedName>
        <fullName evidence="2">Uncharacterized protein</fullName>
    </submittedName>
</protein>
<keyword evidence="1" id="KW-0472">Membrane</keyword>
<dbReference type="AlphaFoldDB" id="A0A444J8Q3"/>
<evidence type="ECO:0000313" key="2">
    <source>
        <dbReference type="EMBL" id="RWX49420.1"/>
    </source>
</evidence>
<gene>
    <name evidence="2" type="ORF">VT99_10023</name>
</gene>
<accession>A0A444J8Q3</accession>